<evidence type="ECO:0000313" key="5">
    <source>
        <dbReference type="Proteomes" id="UP000255284"/>
    </source>
</evidence>
<dbReference type="InterPro" id="IPR027381">
    <property type="entry name" value="LytR/CpsA/Psr_C"/>
</dbReference>
<dbReference type="EMBL" id="JABCUV010000006">
    <property type="protein sequence ID" value="NMW93343.1"/>
    <property type="molecule type" value="Genomic_DNA"/>
</dbReference>
<keyword evidence="1" id="KW-1133">Transmembrane helix</keyword>
<dbReference type="Proteomes" id="UP000255284">
    <property type="component" value="Unassembled WGS sequence"/>
</dbReference>
<keyword evidence="1" id="KW-0472">Membrane</keyword>
<dbReference type="AlphaFoldDB" id="A0A2J9KNL9"/>
<sequence length="208" mass="21969">MNPAPNSTWGEVVAPPTDSKAAAVQRKVRRRRLFAKQFVLLGWIILGMAAITVAAIPFATGIFTLPFGNSFTLSEEAKAKAPPCPPSGTPVALSQVKVSVYNGSSRNGLAKETAERLKTFGVGIESIGNASESYAGSARITTGKAGITKAYSLSRALPDSEVRIDLSKKDRIKVLLGEQFQGALSKEILGGGELGSYPEPSEKCSKLD</sequence>
<proteinExistence type="predicted"/>
<gene>
    <name evidence="3" type="ORF">HHJ74_06465</name>
    <name evidence="4" type="ORF">NCTC11819_00767</name>
</gene>
<feature type="transmembrane region" description="Helical" evidence="1">
    <location>
        <begin position="38"/>
        <end position="63"/>
    </location>
</feature>
<dbReference type="Pfam" id="PF13399">
    <property type="entry name" value="LytR_C"/>
    <property type="match status" value="1"/>
</dbReference>
<name>A0A2J9KNL9_9ACTO</name>
<keyword evidence="1" id="KW-0812">Transmembrane</keyword>
<evidence type="ECO:0000256" key="1">
    <source>
        <dbReference type="SAM" id="Phobius"/>
    </source>
</evidence>
<dbReference type="Gene3D" id="3.30.70.2390">
    <property type="match status" value="1"/>
</dbReference>
<dbReference type="RefSeq" id="WP_004013393.1">
    <property type="nucleotide sequence ID" value="NZ_CAMPUA010000005.1"/>
</dbReference>
<evidence type="ECO:0000313" key="3">
    <source>
        <dbReference type="EMBL" id="NMW93343.1"/>
    </source>
</evidence>
<organism evidence="3 6">
    <name type="scientific">Mobiluncus mulieris</name>
    <dbReference type="NCBI Taxonomy" id="2052"/>
    <lineage>
        <taxon>Bacteria</taxon>
        <taxon>Bacillati</taxon>
        <taxon>Actinomycetota</taxon>
        <taxon>Actinomycetes</taxon>
        <taxon>Actinomycetales</taxon>
        <taxon>Actinomycetaceae</taxon>
        <taxon>Mobiluncus</taxon>
    </lineage>
</organism>
<dbReference type="OrthoDB" id="3268634at2"/>
<evidence type="ECO:0000313" key="4">
    <source>
        <dbReference type="EMBL" id="STO16209.1"/>
    </source>
</evidence>
<reference evidence="4 5" key="1">
    <citation type="submission" date="2018-06" db="EMBL/GenBank/DDBJ databases">
        <authorList>
            <consortium name="Pathogen Informatics"/>
            <person name="Doyle S."/>
        </authorList>
    </citation>
    <scope>NUCLEOTIDE SEQUENCE [LARGE SCALE GENOMIC DNA]</scope>
    <source>
        <strain evidence="4 5">NCTC11819</strain>
    </source>
</reference>
<feature type="domain" description="LytR/CpsA/Psr regulator C-terminal" evidence="2">
    <location>
        <begin position="95"/>
        <end position="180"/>
    </location>
</feature>
<dbReference type="Proteomes" id="UP000582487">
    <property type="component" value="Unassembled WGS sequence"/>
</dbReference>
<dbReference type="GeneID" id="61169157"/>
<comment type="caution">
    <text evidence="3">The sequence shown here is derived from an EMBL/GenBank/DDBJ whole genome shotgun (WGS) entry which is preliminary data.</text>
</comment>
<dbReference type="EMBL" id="UGGQ01000006">
    <property type="protein sequence ID" value="STO16209.1"/>
    <property type="molecule type" value="Genomic_DNA"/>
</dbReference>
<accession>A0A2J9KNL9</accession>
<evidence type="ECO:0000259" key="2">
    <source>
        <dbReference type="Pfam" id="PF13399"/>
    </source>
</evidence>
<evidence type="ECO:0000313" key="6">
    <source>
        <dbReference type="Proteomes" id="UP000582487"/>
    </source>
</evidence>
<protein>
    <submittedName>
        <fullName evidence="3">LytR C-terminal domain-containing protein</fullName>
    </submittedName>
</protein>
<reference evidence="3 6" key="2">
    <citation type="submission" date="2020-04" db="EMBL/GenBank/DDBJ databases">
        <title>Antimicrobial susceptibility and clonality of vaginal-derived multi-drug resistant Mobiluncus isolates in China.</title>
        <authorList>
            <person name="Zhang X."/>
        </authorList>
    </citation>
    <scope>NUCLEOTIDE SEQUENCE [LARGE SCALE GENOMIC DNA]</scope>
    <source>
        <strain evidence="3 6">7</strain>
    </source>
</reference>